<dbReference type="Proteomes" id="UP001148299">
    <property type="component" value="Unassembled WGS sequence"/>
</dbReference>
<feature type="compositionally biased region" description="Low complexity" evidence="1">
    <location>
        <begin position="428"/>
        <end position="441"/>
    </location>
</feature>
<protein>
    <submittedName>
        <fullName evidence="2">Uncharacterized protein</fullName>
    </submittedName>
</protein>
<feature type="compositionally biased region" description="Low complexity" evidence="1">
    <location>
        <begin position="254"/>
        <end position="275"/>
    </location>
</feature>
<feature type="compositionally biased region" description="Polar residues" evidence="1">
    <location>
        <begin position="383"/>
        <end position="427"/>
    </location>
</feature>
<proteinExistence type="predicted"/>
<gene>
    <name evidence="2" type="ORF">N7541_001058</name>
</gene>
<keyword evidence="3" id="KW-1185">Reference proteome</keyword>
<evidence type="ECO:0000256" key="1">
    <source>
        <dbReference type="SAM" id="MobiDB-lite"/>
    </source>
</evidence>
<dbReference type="EMBL" id="JAPZBR010000001">
    <property type="protein sequence ID" value="KAJ5367117.1"/>
    <property type="molecule type" value="Genomic_DNA"/>
</dbReference>
<feature type="compositionally biased region" description="Acidic residues" evidence="1">
    <location>
        <begin position="346"/>
        <end position="356"/>
    </location>
</feature>
<reference evidence="2" key="2">
    <citation type="journal article" date="2023" name="IMA Fungus">
        <title>Comparative genomic study of the Penicillium genus elucidates a diverse pangenome and 15 lateral gene transfer events.</title>
        <authorList>
            <person name="Petersen C."/>
            <person name="Sorensen T."/>
            <person name="Nielsen M.R."/>
            <person name="Sondergaard T.E."/>
            <person name="Sorensen J.L."/>
            <person name="Fitzpatrick D.A."/>
            <person name="Frisvad J.C."/>
            <person name="Nielsen K.L."/>
        </authorList>
    </citation>
    <scope>NUCLEOTIDE SEQUENCE</scope>
    <source>
        <strain evidence="2">IBT 35675</strain>
    </source>
</reference>
<evidence type="ECO:0000313" key="3">
    <source>
        <dbReference type="Proteomes" id="UP001148299"/>
    </source>
</evidence>
<name>A0A9W9RVA9_PENBR</name>
<feature type="compositionally biased region" description="Pro residues" evidence="1">
    <location>
        <begin position="279"/>
        <end position="288"/>
    </location>
</feature>
<feature type="compositionally biased region" description="Low complexity" evidence="1">
    <location>
        <begin position="366"/>
        <end position="382"/>
    </location>
</feature>
<accession>A0A9W9RVA9</accession>
<feature type="region of interest" description="Disordered" evidence="1">
    <location>
        <begin position="221"/>
        <end position="470"/>
    </location>
</feature>
<comment type="caution">
    <text evidence="2">The sequence shown here is derived from an EMBL/GenBank/DDBJ whole genome shotgun (WGS) entry which is preliminary data.</text>
</comment>
<sequence length="470" mass="50618">MSHAEIWEQVRELYGGADISILQRPYHLAVPCWVFINDRITMHTSLVIQMFISENHLLWSLCAGLANSHEDPEWTDMFNLYYRAEWERIEAAVAMFPGPERFLLPISPPPLAWAIFRYVGPDRFNVFEEADEIEVRASPANVRHNADLLTLLEYIHSDRYVSGAHMGVNLFDYGLEVSPHTSPRGSPPPPVAMEVDEDDHGVSPIWDDEPPGGFAPMPMPIAVGGLQGTNGNPPDYEEVADHYGPNQNIGSPMGSPIGSPVTSSVSSPQPESPSQFLNPSPPPGSPPPDYDRLSSPPPEYNGRRSFRSQYDSVPIPGAPPRYYGGRNTYRAPSSVSSVSAPSDVQESSDAELDVAGEDQSGFDGESQGSMNDSSSYSSGTGSPAQRSSVSASPRGSGTESPAQRSSVSAPSHGSETGSPVQTASPADSSSSGSSGSSLESGVFQMDESPERQQTASGVSSWFPKLPFQRS</sequence>
<dbReference type="AlphaFoldDB" id="A0A9W9RVA9"/>
<feature type="compositionally biased region" description="Low complexity" evidence="1">
    <location>
        <begin position="331"/>
        <end position="342"/>
    </location>
</feature>
<organism evidence="2 3">
    <name type="scientific">Penicillium brevicompactum</name>
    <dbReference type="NCBI Taxonomy" id="5074"/>
    <lineage>
        <taxon>Eukaryota</taxon>
        <taxon>Fungi</taxon>
        <taxon>Dikarya</taxon>
        <taxon>Ascomycota</taxon>
        <taxon>Pezizomycotina</taxon>
        <taxon>Eurotiomycetes</taxon>
        <taxon>Eurotiomycetidae</taxon>
        <taxon>Eurotiales</taxon>
        <taxon>Aspergillaceae</taxon>
        <taxon>Penicillium</taxon>
    </lineage>
</organism>
<evidence type="ECO:0000313" key="2">
    <source>
        <dbReference type="EMBL" id="KAJ5367117.1"/>
    </source>
</evidence>
<reference evidence="2" key="1">
    <citation type="submission" date="2022-12" db="EMBL/GenBank/DDBJ databases">
        <authorList>
            <person name="Petersen C."/>
        </authorList>
    </citation>
    <scope>NUCLEOTIDE SEQUENCE</scope>
    <source>
        <strain evidence="2">IBT 35675</strain>
    </source>
</reference>